<keyword evidence="3" id="KW-0808">Transferase</keyword>
<keyword evidence="5" id="KW-0443">Lipid metabolism</keyword>
<protein>
    <submittedName>
        <fullName evidence="6">Cyclopropane-fatty-acyl-phospholipid synthase</fullName>
    </submittedName>
</protein>
<dbReference type="Proteomes" id="UP000094669">
    <property type="component" value="Unassembled WGS sequence"/>
</dbReference>
<gene>
    <name evidence="6" type="ORF">BES34_010945</name>
</gene>
<comment type="caution">
    <text evidence="6">The sequence shown here is derived from an EMBL/GenBank/DDBJ whole genome shotgun (WGS) entry which is preliminary data.</text>
</comment>
<evidence type="ECO:0000256" key="3">
    <source>
        <dbReference type="ARBA" id="ARBA00022679"/>
    </source>
</evidence>
<dbReference type="PIRSF" id="PIRSF003085">
    <property type="entry name" value="CMAS"/>
    <property type="match status" value="1"/>
</dbReference>
<dbReference type="NCBIfam" id="NF008686">
    <property type="entry name" value="PRK11705.1"/>
    <property type="match status" value="1"/>
</dbReference>
<evidence type="ECO:0000313" key="6">
    <source>
        <dbReference type="EMBL" id="PNV75067.1"/>
    </source>
</evidence>
<dbReference type="CDD" id="cd02440">
    <property type="entry name" value="AdoMet_MTases"/>
    <property type="match status" value="1"/>
</dbReference>
<accession>A0ABX4YIH1</accession>
<dbReference type="SUPFAM" id="SSF53335">
    <property type="entry name" value="S-adenosyl-L-methionine-dependent methyltransferases"/>
    <property type="match status" value="1"/>
</dbReference>
<dbReference type="Pfam" id="PF02353">
    <property type="entry name" value="CMAS"/>
    <property type="match status" value="1"/>
</dbReference>
<dbReference type="EMBL" id="MCRM02000009">
    <property type="protein sequence ID" value="PNV75067.1"/>
    <property type="molecule type" value="Genomic_DNA"/>
</dbReference>
<comment type="similarity">
    <text evidence="1">Belongs to the CFA/CMAS family.</text>
</comment>
<keyword evidence="2" id="KW-0489">Methyltransferase</keyword>
<dbReference type="InterPro" id="IPR003333">
    <property type="entry name" value="CMAS"/>
</dbReference>
<evidence type="ECO:0000256" key="2">
    <source>
        <dbReference type="ARBA" id="ARBA00022603"/>
    </source>
</evidence>
<evidence type="ECO:0000256" key="4">
    <source>
        <dbReference type="ARBA" id="ARBA00022691"/>
    </source>
</evidence>
<name>A0ABX4YIH1_9LEPT</name>
<dbReference type="InterPro" id="IPR029063">
    <property type="entry name" value="SAM-dependent_MTases_sf"/>
</dbReference>
<keyword evidence="4" id="KW-0949">S-adenosyl-L-methionine</keyword>
<proteinExistence type="inferred from homology"/>
<evidence type="ECO:0000256" key="5">
    <source>
        <dbReference type="ARBA" id="ARBA00023098"/>
    </source>
</evidence>
<keyword evidence="7" id="KW-1185">Reference proteome</keyword>
<evidence type="ECO:0000313" key="7">
    <source>
        <dbReference type="Proteomes" id="UP000094669"/>
    </source>
</evidence>
<organism evidence="6 7">
    <name type="scientific">Leptospira inadai serovar Lyme</name>
    <dbReference type="NCBI Taxonomy" id="293084"/>
    <lineage>
        <taxon>Bacteria</taxon>
        <taxon>Pseudomonadati</taxon>
        <taxon>Spirochaetota</taxon>
        <taxon>Spirochaetia</taxon>
        <taxon>Leptospirales</taxon>
        <taxon>Leptospiraceae</taxon>
        <taxon>Leptospira</taxon>
    </lineage>
</organism>
<sequence>MMRSAIRNKVENLFSGAGISFGGNSPWDIKIRDEAFYERLIAKGSLGFGEAYMDGWFESERLDQTVYRIVKAGLEHAGGKSWRDILLLVLSRLINQQNKSRAFEVGERHYDLGNDLFQEMLDPELVYSCAYWKNAANLAEAQKNKLDLICRKIGLKSGMKVLDIGCGWGGFARHAARNYGAEVVGISVSKEQLALAKDLSKGLKIEFRLQDYRDVNEPFDRIVSVGQMEHVGFKNYRTYMKLVYKCLKDGGLFLLHTIGSNETAKVGDAWIEKYIFPNSLLPSLAQLTSASENLFVLEDLQNFGSDYDRTLMAWYHNFERSWKKIGSKYGERFYKMWKFYLLACAGAFRARKLQLWQFVFTKGVEGVYEAAR</sequence>
<reference evidence="6" key="1">
    <citation type="submission" date="2018-01" db="EMBL/GenBank/DDBJ databases">
        <title>Genomic characterization of Leptospira inadai serogroup Lyme isolated from captured rat in Brazil and comparative analysis with human reference strain.</title>
        <authorList>
            <person name="Moreno L.Z."/>
            <person name="Loureiro A.P."/>
            <person name="Miraglia F."/>
            <person name="Kremer F.S."/>
            <person name="Eslabao M.R."/>
            <person name="Dellagostin O.A."/>
            <person name="Lilenbaum W."/>
            <person name="Moreno A.M."/>
        </authorList>
    </citation>
    <scope>NUCLEOTIDE SEQUENCE [LARGE SCALE GENOMIC DNA]</scope>
    <source>
        <strain evidence="6">M34/99</strain>
    </source>
</reference>
<dbReference type="PANTHER" id="PTHR43667:SF1">
    <property type="entry name" value="CYCLOPROPANE-FATTY-ACYL-PHOSPHOLIPID SYNTHASE"/>
    <property type="match status" value="1"/>
</dbReference>
<dbReference type="Gene3D" id="3.40.50.150">
    <property type="entry name" value="Vaccinia Virus protein VP39"/>
    <property type="match status" value="1"/>
</dbReference>
<evidence type="ECO:0000256" key="1">
    <source>
        <dbReference type="ARBA" id="ARBA00010815"/>
    </source>
</evidence>
<dbReference type="PANTHER" id="PTHR43667">
    <property type="entry name" value="CYCLOPROPANE-FATTY-ACYL-PHOSPHOLIPID SYNTHASE"/>
    <property type="match status" value="1"/>
</dbReference>
<dbReference type="InterPro" id="IPR050723">
    <property type="entry name" value="CFA/CMAS"/>
</dbReference>